<dbReference type="Gene3D" id="1.10.340.20">
    <property type="entry name" value="Apc36109-like domain"/>
    <property type="match status" value="1"/>
</dbReference>
<dbReference type="Proteomes" id="UP001178888">
    <property type="component" value="Unassembled WGS sequence"/>
</dbReference>
<dbReference type="EMBL" id="SMYO01000004">
    <property type="protein sequence ID" value="TDK62360.1"/>
    <property type="molecule type" value="Genomic_DNA"/>
</dbReference>
<comment type="caution">
    <text evidence="2">The sequence shown here is derived from an EMBL/GenBank/DDBJ whole genome shotgun (WGS) entry which is preliminary data.</text>
</comment>
<dbReference type="SUPFAM" id="SSF116922">
    <property type="entry name" value="YugE-like"/>
    <property type="match status" value="1"/>
</dbReference>
<evidence type="ECO:0000313" key="4">
    <source>
        <dbReference type="Proteomes" id="UP001178888"/>
    </source>
</evidence>
<dbReference type="RefSeq" id="WP_133334080.1">
    <property type="nucleotide sequence ID" value="NZ_JAVGVR010000001.1"/>
</dbReference>
<reference evidence="1" key="2">
    <citation type="submission" date="2023-08" db="EMBL/GenBank/DDBJ databases">
        <title>Nitrogen cycling bacteria in agricultural field soils.</title>
        <authorList>
            <person name="Jang J."/>
        </authorList>
    </citation>
    <scope>NUCLEOTIDE SEQUENCE</scope>
    <source>
        <strain evidence="1">PS3-36</strain>
    </source>
</reference>
<dbReference type="Pfam" id="PF08958">
    <property type="entry name" value="DUF1871"/>
    <property type="match status" value="1"/>
</dbReference>
<evidence type="ECO:0000313" key="3">
    <source>
        <dbReference type="Proteomes" id="UP000295132"/>
    </source>
</evidence>
<accession>A0A4R5VU68</accession>
<dbReference type="AlphaFoldDB" id="A0A4R5VU68"/>
<dbReference type="EMBL" id="JAVGVR010000001">
    <property type="protein sequence ID" value="MDQ6600184.1"/>
    <property type="molecule type" value="Genomic_DNA"/>
</dbReference>
<reference evidence="2 3" key="1">
    <citation type="submission" date="2019-03" db="EMBL/GenBank/DDBJ databases">
        <title>Bacillus niacini sp. nov. a Nicotinate-Metabolizing Mesophile Isolated from Soil.</title>
        <authorList>
            <person name="Zhang G."/>
        </authorList>
    </citation>
    <scope>NUCLEOTIDE SEQUENCE [LARGE SCALE GENOMIC DNA]</scope>
    <source>
        <strain evidence="2 3">WN066</strain>
    </source>
</reference>
<dbReference type="Proteomes" id="UP000295132">
    <property type="component" value="Unassembled WGS sequence"/>
</dbReference>
<dbReference type="InterPro" id="IPR023162">
    <property type="entry name" value="Apc36109-like_dom_sf"/>
</dbReference>
<name>A0A4R5VU68_9BACI</name>
<organism evidence="2 3">
    <name type="scientific">Bacillus salipaludis</name>
    <dbReference type="NCBI Taxonomy" id="2547811"/>
    <lineage>
        <taxon>Bacteria</taxon>
        <taxon>Bacillati</taxon>
        <taxon>Bacillota</taxon>
        <taxon>Bacilli</taxon>
        <taxon>Bacillales</taxon>
        <taxon>Bacillaceae</taxon>
        <taxon>Bacillus</taxon>
    </lineage>
</organism>
<protein>
    <submittedName>
        <fullName evidence="2">DUF1871 family protein</fullName>
    </submittedName>
</protein>
<dbReference type="InterPro" id="IPR015053">
    <property type="entry name" value="DUF1871"/>
</dbReference>
<proteinExistence type="predicted"/>
<evidence type="ECO:0000313" key="2">
    <source>
        <dbReference type="EMBL" id="TDK62360.1"/>
    </source>
</evidence>
<sequence>MEISQLQTNLKFVDLLNEWDPFQLKEGNYDTEIADTIQAIHELEDPSELAEKIQSIYEFSFEQVIPIDLCLEIAGKLLVIKNSDSCSI</sequence>
<gene>
    <name evidence="2" type="ORF">E2K98_09930</name>
    <name evidence="1" type="ORF">RCG21_28330</name>
</gene>
<keyword evidence="4" id="KW-1185">Reference proteome</keyword>
<evidence type="ECO:0000313" key="1">
    <source>
        <dbReference type="EMBL" id="MDQ6600184.1"/>
    </source>
</evidence>